<feature type="region of interest" description="Disordered" evidence="1">
    <location>
        <begin position="197"/>
        <end position="218"/>
    </location>
</feature>
<comment type="caution">
    <text evidence="2">The sequence shown here is derived from an EMBL/GenBank/DDBJ whole genome shotgun (WGS) entry which is preliminary data.</text>
</comment>
<proteinExistence type="predicted"/>
<gene>
    <name evidence="2" type="ORF">PLEPLA_LOCUS5867</name>
</gene>
<dbReference type="EMBL" id="CADEAL010000302">
    <property type="protein sequence ID" value="CAB1418045.1"/>
    <property type="molecule type" value="Genomic_DNA"/>
</dbReference>
<reference evidence="2" key="1">
    <citation type="submission" date="2020-03" db="EMBL/GenBank/DDBJ databases">
        <authorList>
            <person name="Weist P."/>
        </authorList>
    </citation>
    <scope>NUCLEOTIDE SEQUENCE</scope>
</reference>
<accession>A0A9N7TS53</accession>
<organism evidence="2 3">
    <name type="scientific">Pleuronectes platessa</name>
    <name type="common">European plaice</name>
    <dbReference type="NCBI Taxonomy" id="8262"/>
    <lineage>
        <taxon>Eukaryota</taxon>
        <taxon>Metazoa</taxon>
        <taxon>Chordata</taxon>
        <taxon>Craniata</taxon>
        <taxon>Vertebrata</taxon>
        <taxon>Euteleostomi</taxon>
        <taxon>Actinopterygii</taxon>
        <taxon>Neopterygii</taxon>
        <taxon>Teleostei</taxon>
        <taxon>Neoteleostei</taxon>
        <taxon>Acanthomorphata</taxon>
        <taxon>Carangaria</taxon>
        <taxon>Pleuronectiformes</taxon>
        <taxon>Pleuronectoidei</taxon>
        <taxon>Pleuronectidae</taxon>
        <taxon>Pleuronectes</taxon>
    </lineage>
</organism>
<protein>
    <submittedName>
        <fullName evidence="2">Uncharacterized protein</fullName>
    </submittedName>
</protein>
<evidence type="ECO:0000313" key="3">
    <source>
        <dbReference type="Proteomes" id="UP001153269"/>
    </source>
</evidence>
<evidence type="ECO:0000256" key="1">
    <source>
        <dbReference type="SAM" id="MobiDB-lite"/>
    </source>
</evidence>
<sequence>MFRVYLAEGVFITQSNVREAPATKRRRHISDRPTSNEGASGVRFGFLRVQGPTRSSASPAGSSRTFLAALSTVTCLPREDYETKTKQLGPSLPCVCSCAVKAQDSALSCSGLLKCPPPLNISSLDVEQKTSEHAPLPMSTLNDWQTLRPHMGSLFGCGVHAQQDAQLESKECSKNLTDISGSLKVVQCKHIETLAKDKQAPPSHHTMTDCEVEGGGEV</sequence>
<name>A0A9N7TS53_PLEPL</name>
<keyword evidence="3" id="KW-1185">Reference proteome</keyword>
<dbReference type="AlphaFoldDB" id="A0A9N7TS53"/>
<dbReference type="Proteomes" id="UP001153269">
    <property type="component" value="Unassembled WGS sequence"/>
</dbReference>
<evidence type="ECO:0000313" key="2">
    <source>
        <dbReference type="EMBL" id="CAB1418045.1"/>
    </source>
</evidence>